<comment type="caution">
    <text evidence="1">The sequence shown here is derived from an EMBL/GenBank/DDBJ whole genome shotgun (WGS) entry which is preliminary data.</text>
</comment>
<dbReference type="AlphaFoldDB" id="A0AB73QXK8"/>
<dbReference type="Proteomes" id="UP000220969">
    <property type="component" value="Unassembled WGS sequence"/>
</dbReference>
<sequence length="604" mass="71165">MGKNLELGTEINTYIHELFHMHLTNCSNLGFLLLLFERECSFALEAQDELHYNKIRELSEMIFNRTIDVQEVYANNQELLWIEDKFDSHFKRKSFELKPKKYQDYCNEMSVITNHEILNNREKRYWIEKICLHALNTQISSDEFLNALKSRQKLKEYFSEENHPNNRLHNALEKYSRNENFEETVEINLHKFFSKIKELGIIKHFNLKLPGWDQIATIMNNKDILNQINIKEFSELTQKRMDEKIKLFDFYNLQVDKVDDISNHLDFGVFAIKNCEDLTNKENFYFITETFIGTIPSYVSDEAPYHFLNNPEIKVIGISSNEFDVINMKPSYIDVKDTPVVVLVESYTDAKEIINKILIEGELYIGDLYDQSMNNFSTFLFFRERTEPKIIFIFPTLKKLSIRLIKELGIENGLAYSKNEQFIKVMSVFGNEVEVLKFAKWIFSFIMKSSCRFTVLEDPVTKMSFDLTRLLINVVMKIRIPDYYNKWAALPTKKTVGEPYYALMEFDNEDNTGAFKAINEKTIIFFYNKGDALNYKKSLLKKNSDSHNLDVVGIDRHYWNAAKNHFSDIHLNIFICYDARGNIGELKDLQELDGIINKSYKVEL</sequence>
<name>A0AB73QXK8_9BACI</name>
<protein>
    <submittedName>
        <fullName evidence="1">Uncharacterized protein</fullName>
    </submittedName>
</protein>
<reference evidence="1" key="1">
    <citation type="submission" date="2017-09" db="EMBL/GenBank/DDBJ databases">
        <title>Large-scale bioinformatics analysis of Bacillus genomes uncovers conserved roles of natural products in bacterial physiology.</title>
        <authorList>
            <consortium name="Agbiome Team Llc"/>
            <person name="Bleich R.M."/>
            <person name="Kirk G.J."/>
            <person name="Santa Maria K.C."/>
            <person name="Allen S.E."/>
            <person name="Farag S."/>
            <person name="Shank E.A."/>
            <person name="Bowers A."/>
        </authorList>
    </citation>
    <scope>NUCLEOTIDE SEQUENCE</scope>
    <source>
        <strain evidence="1">AFS005430</strain>
    </source>
</reference>
<accession>A0AB73QXK8</accession>
<dbReference type="EMBL" id="NUEH01000061">
    <property type="protein sequence ID" value="PEI83116.1"/>
    <property type="molecule type" value="Genomic_DNA"/>
</dbReference>
<proteinExistence type="predicted"/>
<evidence type="ECO:0000313" key="1">
    <source>
        <dbReference type="EMBL" id="PEI83116.1"/>
    </source>
</evidence>
<gene>
    <name evidence="1" type="ORF">CN678_25790</name>
</gene>
<organism evidence="1">
    <name type="scientific">Bacillus toyonensis</name>
    <dbReference type="NCBI Taxonomy" id="155322"/>
    <lineage>
        <taxon>Bacteria</taxon>
        <taxon>Bacillati</taxon>
        <taxon>Bacillota</taxon>
        <taxon>Bacilli</taxon>
        <taxon>Bacillales</taxon>
        <taxon>Bacillaceae</taxon>
        <taxon>Bacillus</taxon>
        <taxon>Bacillus cereus group</taxon>
    </lineage>
</organism>